<dbReference type="EMBL" id="LHZF01000056">
    <property type="protein sequence ID" value="KXV22619.1"/>
    <property type="molecule type" value="Genomic_DNA"/>
</dbReference>
<dbReference type="PATRIC" id="fig|178901.13.peg.434"/>
<evidence type="ECO:0000313" key="2">
    <source>
        <dbReference type="Proteomes" id="UP000075526"/>
    </source>
</evidence>
<name>A0A149S7C1_9PROT</name>
<dbReference type="AlphaFoldDB" id="A0A149S7C1"/>
<comment type="caution">
    <text evidence="1">The sequence shown here is derived from an EMBL/GenBank/DDBJ whole genome shotgun (WGS) entry which is preliminary data.</text>
</comment>
<gene>
    <name evidence="1" type="ORF">AD933_00445</name>
</gene>
<evidence type="ECO:0000313" key="1">
    <source>
        <dbReference type="EMBL" id="KXV22619.1"/>
    </source>
</evidence>
<reference evidence="1 2" key="1">
    <citation type="submission" date="2015-06" db="EMBL/GenBank/DDBJ databases">
        <title>Improved classification and identification of acetic acid bacteria using matrix-assisted laser desorption/ionization time-of-flight mass spectrometry; Gluconobacter nephelii and Gluconobacter uchimurae are later heterotypic synonyms of Gluconobacter japonicus and Gluconobacter oxydans, respectively.</title>
        <authorList>
            <person name="Li L."/>
            <person name="Cleenwerck I."/>
            <person name="De Vuyst L."/>
            <person name="Vandamme P."/>
        </authorList>
    </citation>
    <scope>NUCLEOTIDE SEQUENCE [LARGE SCALE GENOMIC DNA]</scope>
    <source>
        <strain evidence="1 2">LMG 1552</strain>
    </source>
</reference>
<sequence length="64" mass="6854">MFFFNDLGGGVTAPAMRGGYRTSYAVGLLDFLADLPKYHANIISRNAVISSMNAATLPQGFPKT</sequence>
<accession>A0A149S7C1</accession>
<proteinExistence type="predicted"/>
<organism evidence="1 2">
    <name type="scientific">Acetobacter malorum</name>
    <dbReference type="NCBI Taxonomy" id="178901"/>
    <lineage>
        <taxon>Bacteria</taxon>
        <taxon>Pseudomonadati</taxon>
        <taxon>Pseudomonadota</taxon>
        <taxon>Alphaproteobacteria</taxon>
        <taxon>Acetobacterales</taxon>
        <taxon>Acetobacteraceae</taxon>
        <taxon>Acetobacter</taxon>
    </lineage>
</organism>
<dbReference type="Proteomes" id="UP000075526">
    <property type="component" value="Unassembled WGS sequence"/>
</dbReference>
<protein>
    <submittedName>
        <fullName evidence="1">Uncharacterized protein</fullName>
    </submittedName>
</protein>